<keyword evidence="2" id="KW-1185">Reference proteome</keyword>
<sequence>MTEPTRMPLKNVSRKRMKAKMHYLRVLAVQLEKERDRLVGQVCHQYIESPREVAEDEYNKRLEAEELNAQLHDKLKEQTAIVERLKEVISRLACRVEDVHDFCQLQLDPDLFNRLLDDIHEGYRMTDGIVDTVDWDDEATRDVNSWNYSTRYYLTSQLEIDELVSQEKALFVRYRRPSVYRGKAINMFFTHLTKRFVETSREVRTWRCQIVGKSDGDESFMRVDVVGWLVIQPVEKDIVTRVCAHFVPKALETRRSDLTREENQDHVQENAHYAARMFQLNITRAIVETHSIESAPKVMHC</sequence>
<evidence type="ECO:0000313" key="1">
    <source>
        <dbReference type="EMBL" id="TMW59879.1"/>
    </source>
</evidence>
<proteinExistence type="predicted"/>
<evidence type="ECO:0000313" key="2">
    <source>
        <dbReference type="Proteomes" id="UP000794436"/>
    </source>
</evidence>
<dbReference type="Proteomes" id="UP000794436">
    <property type="component" value="Unassembled WGS sequence"/>
</dbReference>
<name>A0A8K1FGC8_PYTOL</name>
<organism evidence="1 2">
    <name type="scientific">Pythium oligandrum</name>
    <name type="common">Mycoparasitic fungus</name>
    <dbReference type="NCBI Taxonomy" id="41045"/>
    <lineage>
        <taxon>Eukaryota</taxon>
        <taxon>Sar</taxon>
        <taxon>Stramenopiles</taxon>
        <taxon>Oomycota</taxon>
        <taxon>Peronosporomycetes</taxon>
        <taxon>Pythiales</taxon>
        <taxon>Pythiaceae</taxon>
        <taxon>Pythium</taxon>
    </lineage>
</organism>
<protein>
    <submittedName>
        <fullName evidence="1">Uncharacterized protein</fullName>
    </submittedName>
</protein>
<dbReference type="EMBL" id="SPLM01000109">
    <property type="protein sequence ID" value="TMW59879.1"/>
    <property type="molecule type" value="Genomic_DNA"/>
</dbReference>
<comment type="caution">
    <text evidence="1">The sequence shown here is derived from an EMBL/GenBank/DDBJ whole genome shotgun (WGS) entry which is preliminary data.</text>
</comment>
<gene>
    <name evidence="1" type="ORF">Poli38472_004948</name>
</gene>
<reference evidence="1" key="1">
    <citation type="submission" date="2019-03" db="EMBL/GenBank/DDBJ databases">
        <title>Long read genome sequence of the mycoparasitic Pythium oligandrum ATCC 38472 isolated from sugarbeet rhizosphere.</title>
        <authorList>
            <person name="Gaulin E."/>
        </authorList>
    </citation>
    <scope>NUCLEOTIDE SEQUENCE</scope>
    <source>
        <strain evidence="1">ATCC 38472_TT</strain>
    </source>
</reference>
<accession>A0A8K1FGC8</accession>
<dbReference type="AlphaFoldDB" id="A0A8K1FGC8"/>